<proteinExistence type="inferred from homology"/>
<dbReference type="GeneTree" id="ENSGT00940000166756"/>
<evidence type="ECO:0000256" key="7">
    <source>
        <dbReference type="ARBA" id="ARBA00023242"/>
    </source>
</evidence>
<evidence type="ECO:0000313" key="9">
    <source>
        <dbReference type="Ensembl" id="ENSDLAP00005083578.1"/>
    </source>
</evidence>
<dbReference type="GO" id="GO:0005634">
    <property type="term" value="C:nucleus"/>
    <property type="evidence" value="ECO:0007669"/>
    <property type="project" value="UniProtKB-SubCell"/>
</dbReference>
<evidence type="ECO:0000256" key="2">
    <source>
        <dbReference type="ARBA" id="ARBA00004123"/>
    </source>
</evidence>
<dbReference type="GO" id="GO:0004518">
    <property type="term" value="F:nuclease activity"/>
    <property type="evidence" value="ECO:0007669"/>
    <property type="project" value="UniProtKB-KW"/>
</dbReference>
<name>A0A8P4GSU7_DICLA</name>
<dbReference type="InterPro" id="IPR027806">
    <property type="entry name" value="HARBI1_dom"/>
</dbReference>
<dbReference type="AlphaFoldDB" id="A0A8P4GSU7"/>
<dbReference type="Pfam" id="PF13359">
    <property type="entry name" value="DDE_Tnp_4"/>
    <property type="match status" value="1"/>
</dbReference>
<evidence type="ECO:0000256" key="3">
    <source>
        <dbReference type="ARBA" id="ARBA00006958"/>
    </source>
</evidence>
<protein>
    <recommendedName>
        <fullName evidence="8">DDE Tnp4 domain-containing protein</fullName>
    </recommendedName>
</protein>
<evidence type="ECO:0000256" key="4">
    <source>
        <dbReference type="ARBA" id="ARBA00022722"/>
    </source>
</evidence>
<reference evidence="9" key="1">
    <citation type="submission" date="2025-08" db="UniProtKB">
        <authorList>
            <consortium name="Ensembl"/>
        </authorList>
    </citation>
    <scope>IDENTIFICATION</scope>
</reference>
<dbReference type="GO" id="GO:0046872">
    <property type="term" value="F:metal ion binding"/>
    <property type="evidence" value="ECO:0007669"/>
    <property type="project" value="UniProtKB-KW"/>
</dbReference>
<dbReference type="PANTHER" id="PTHR22930:SF206">
    <property type="entry name" value="NUCLEASE HARBI1"/>
    <property type="match status" value="1"/>
</dbReference>
<dbReference type="InterPro" id="IPR045249">
    <property type="entry name" value="HARBI1-like"/>
</dbReference>
<evidence type="ECO:0000259" key="8">
    <source>
        <dbReference type="Pfam" id="PF13359"/>
    </source>
</evidence>
<comment type="subcellular location">
    <subcellularLocation>
        <location evidence="2">Nucleus</location>
    </subcellularLocation>
</comment>
<evidence type="ECO:0000256" key="1">
    <source>
        <dbReference type="ARBA" id="ARBA00001968"/>
    </source>
</evidence>
<dbReference type="Proteomes" id="UP000694389">
    <property type="component" value="Unassembled WGS sequence"/>
</dbReference>
<evidence type="ECO:0000256" key="6">
    <source>
        <dbReference type="ARBA" id="ARBA00022801"/>
    </source>
</evidence>
<evidence type="ECO:0000313" key="10">
    <source>
        <dbReference type="Proteomes" id="UP000694389"/>
    </source>
</evidence>
<keyword evidence="7" id="KW-0539">Nucleus</keyword>
<keyword evidence="4" id="KW-0540">Nuclease</keyword>
<evidence type="ECO:0000256" key="5">
    <source>
        <dbReference type="ARBA" id="ARBA00022723"/>
    </source>
</evidence>
<dbReference type="GO" id="GO:0016787">
    <property type="term" value="F:hydrolase activity"/>
    <property type="evidence" value="ECO:0007669"/>
    <property type="project" value="UniProtKB-KW"/>
</dbReference>
<accession>A0A8P4GSU7</accession>
<keyword evidence="10" id="KW-1185">Reference proteome</keyword>
<sequence length="287" mass="32137">MSLQRFVAPEQSALGFRSSWDADTQFRRPISVRKRVGVGLYWLATGTDYPIVHEFCKAVRQVLMPEFIKLPKGDALREVLQGFQMRCGFPQCTGAIDGGHIPVIDTVDFSFSFSKTVSLTCFTKTGMCFSVIAPLEIGVYLLSTVSRKCLKCSFSTRDSGRQHPIIKSLTMASLMAWNLTEQQRYFNERHSKAREPVECAFGRLKGWWRCLGKQLDVDISTVPTIISACCTLHNVCEKHGEAYEGPGQAILQDNWIAEGGAQDAAQPTRVREAAYLCSPGHMFPRLR</sequence>
<comment type="cofactor">
    <cofactor evidence="1">
        <name>a divalent metal cation</name>
        <dbReference type="ChEBI" id="CHEBI:60240"/>
    </cofactor>
</comment>
<keyword evidence="6" id="KW-0378">Hydrolase</keyword>
<comment type="similarity">
    <text evidence="3">Belongs to the HARBI1 family.</text>
</comment>
<organism evidence="9 10">
    <name type="scientific">Dicentrarchus labrax</name>
    <name type="common">European seabass</name>
    <name type="synonym">Morone labrax</name>
    <dbReference type="NCBI Taxonomy" id="13489"/>
    <lineage>
        <taxon>Eukaryota</taxon>
        <taxon>Metazoa</taxon>
        <taxon>Chordata</taxon>
        <taxon>Craniata</taxon>
        <taxon>Vertebrata</taxon>
        <taxon>Euteleostomi</taxon>
        <taxon>Actinopterygii</taxon>
        <taxon>Neopterygii</taxon>
        <taxon>Teleostei</taxon>
        <taxon>Neoteleostei</taxon>
        <taxon>Acanthomorphata</taxon>
        <taxon>Eupercaria</taxon>
        <taxon>Moronidae</taxon>
        <taxon>Dicentrarchus</taxon>
    </lineage>
</organism>
<keyword evidence="5" id="KW-0479">Metal-binding</keyword>
<reference evidence="9" key="2">
    <citation type="submission" date="2025-09" db="UniProtKB">
        <authorList>
            <consortium name="Ensembl"/>
        </authorList>
    </citation>
    <scope>IDENTIFICATION</scope>
</reference>
<dbReference type="PANTHER" id="PTHR22930">
    <property type="match status" value="1"/>
</dbReference>
<dbReference type="Ensembl" id="ENSDLAT00005077431.1">
    <property type="protein sequence ID" value="ENSDLAP00005083578.1"/>
    <property type="gene ID" value="ENSDLAG00005008868.2"/>
</dbReference>
<feature type="domain" description="DDE Tnp4" evidence="8">
    <location>
        <begin position="177"/>
        <end position="234"/>
    </location>
</feature>